<feature type="domain" description="Reverse transcriptase" evidence="1">
    <location>
        <begin position="1"/>
        <end position="118"/>
    </location>
</feature>
<dbReference type="PANTHER" id="PTHR19446">
    <property type="entry name" value="REVERSE TRANSCRIPTASES"/>
    <property type="match status" value="1"/>
</dbReference>
<reference evidence="2" key="1">
    <citation type="submission" date="2025-08" db="UniProtKB">
        <authorList>
            <consortium name="Ensembl"/>
        </authorList>
    </citation>
    <scope>IDENTIFICATION</scope>
</reference>
<dbReference type="Ensembl" id="ENSCWAT00000012406.1">
    <property type="protein sequence ID" value="ENSCWAP00000011392.1"/>
    <property type="gene ID" value="ENSCWAG00000008902.1"/>
</dbReference>
<dbReference type="PROSITE" id="PS50878">
    <property type="entry name" value="RT_POL"/>
    <property type="match status" value="1"/>
</dbReference>
<evidence type="ECO:0000313" key="3">
    <source>
        <dbReference type="Proteomes" id="UP000694540"/>
    </source>
</evidence>
<organism evidence="2 3">
    <name type="scientific">Catagonus wagneri</name>
    <name type="common">Chacoan peccary</name>
    <dbReference type="NCBI Taxonomy" id="51154"/>
    <lineage>
        <taxon>Eukaryota</taxon>
        <taxon>Metazoa</taxon>
        <taxon>Chordata</taxon>
        <taxon>Craniata</taxon>
        <taxon>Vertebrata</taxon>
        <taxon>Euteleostomi</taxon>
        <taxon>Mammalia</taxon>
        <taxon>Eutheria</taxon>
        <taxon>Laurasiatheria</taxon>
        <taxon>Artiodactyla</taxon>
        <taxon>Suina</taxon>
        <taxon>Tayassuidae</taxon>
        <taxon>Catagonus</taxon>
    </lineage>
</organism>
<dbReference type="InterPro" id="IPR000477">
    <property type="entry name" value="RT_dom"/>
</dbReference>
<dbReference type="AlphaFoldDB" id="A0A8C3YGX1"/>
<protein>
    <recommendedName>
        <fullName evidence="1">Reverse transcriptase domain-containing protein</fullName>
    </recommendedName>
</protein>
<proteinExistence type="predicted"/>
<dbReference type="GeneTree" id="ENSGT01150000286946"/>
<name>A0A8C3YGX1_9CETA</name>
<evidence type="ECO:0000313" key="2">
    <source>
        <dbReference type="Ensembl" id="ENSCWAP00000011392.1"/>
    </source>
</evidence>
<reference evidence="2" key="2">
    <citation type="submission" date="2025-09" db="UniProtKB">
        <authorList>
            <consortium name="Ensembl"/>
        </authorList>
    </citation>
    <scope>IDENTIFICATION</scope>
</reference>
<dbReference type="Proteomes" id="UP000694540">
    <property type="component" value="Unplaced"/>
</dbReference>
<keyword evidence="3" id="KW-1185">Reference proteome</keyword>
<sequence length="309" mass="36541">HKARPFDEFLLRSGTRQGFLATAIREEKEIKGILIGKEEVKLSLFADDMILYLENPKDSTRKLLELINEFGKVAGYKINTQKSTAFLYTNSERSEREIREAIPFTIASKRIKYLGINLPKETKDLYSENYKVLMKEIKDDLNRWKDIPCSWIGRVNIIKMIILPKAIYTFNAIPIKLPRTFFTELEQNSLKFVCKHKKPRIAKDILKKKTGAGGIRLPDFRLYYKATVIKTVWYWHKDRNTDQWNRIESPELNPHIYSQLIYDKGAKNIHWTKDSLFNMWCWENWTATCKKNETRTLPNTMHKNKLKMD</sequence>
<evidence type="ECO:0000259" key="1">
    <source>
        <dbReference type="PROSITE" id="PS50878"/>
    </source>
</evidence>
<accession>A0A8C3YGX1</accession>
<dbReference type="Pfam" id="PF00078">
    <property type="entry name" value="RVT_1"/>
    <property type="match status" value="1"/>
</dbReference>